<dbReference type="SUPFAM" id="SSF142764">
    <property type="entry name" value="YgbK-like"/>
    <property type="match status" value="1"/>
</dbReference>
<evidence type="ECO:0000313" key="16">
    <source>
        <dbReference type="Proteomes" id="UP000319908"/>
    </source>
</evidence>
<comment type="caution">
    <text evidence="15">The sequence shown here is derived from an EMBL/GenBank/DDBJ whole genome shotgun (WGS) entry which is preliminary data.</text>
</comment>
<keyword evidence="5" id="KW-0067">ATP-binding</keyword>
<evidence type="ECO:0000256" key="8">
    <source>
        <dbReference type="ARBA" id="ARBA00036346"/>
    </source>
</evidence>
<comment type="catalytic activity">
    <reaction evidence="7">
        <text>3-dehydro-L-erythronate + ATP = 3-dehydro-4-O-phospho-L-erythronate + ADP + H(+)</text>
        <dbReference type="Rhea" id="RHEA:52552"/>
        <dbReference type="ChEBI" id="CHEBI:15378"/>
        <dbReference type="ChEBI" id="CHEBI:30616"/>
        <dbReference type="ChEBI" id="CHEBI:136592"/>
        <dbReference type="ChEBI" id="CHEBI:136670"/>
        <dbReference type="ChEBI" id="CHEBI:456216"/>
        <dbReference type="EC" id="2.7.1.217"/>
    </reaction>
</comment>
<dbReference type="InterPro" id="IPR010737">
    <property type="entry name" value="4-carb_acid_sugar_kinase_N"/>
</dbReference>
<evidence type="ECO:0000256" key="1">
    <source>
        <dbReference type="ARBA" id="ARBA00005715"/>
    </source>
</evidence>
<evidence type="ECO:0000256" key="10">
    <source>
        <dbReference type="ARBA" id="ARBA00039095"/>
    </source>
</evidence>
<evidence type="ECO:0000256" key="3">
    <source>
        <dbReference type="ARBA" id="ARBA00022741"/>
    </source>
</evidence>
<keyword evidence="2" id="KW-0808">Transferase</keyword>
<sequence length="425" mass="45469">MMSRRLGCIADDYTGATDLCSMLVRAGRRVIQCFGVPDPDQRIDLQDADAVVVALKSRSIAADKAVKQSLDALHFLQSWGADRFFYKYCSTFDSTNQGNIGPVADALAAELGVEQLFFCPAFPENGRTVHCGHLFVNGVLLSESGMRDHPLNPMTDSNLVRVLQAQTACPAGWLSTHARREPASASRIVVDAITDDDLQSAASLASEHLLLTGGSAIARYWAEAIGIRRSGRWDAGAMNASDRVAFNGTDRGATSDNCVVLAGSCSDATRIQVAEFEKTHPAWHLNVADQASPDLIAEETLRWCEEQWSQSNQPLLISSAANPEVVAAARARWGEWEAASRTESIFASVASGLAERGIRRLIVAGGETSGTVVGALKIPAVRIGYEIAPGVPWVTSTGSPSISLALKSGNFGGPRFFFDALETSP</sequence>
<evidence type="ECO:0000256" key="4">
    <source>
        <dbReference type="ARBA" id="ARBA00022777"/>
    </source>
</evidence>
<dbReference type="Pfam" id="PF07005">
    <property type="entry name" value="SBD_N"/>
    <property type="match status" value="1"/>
</dbReference>
<reference evidence="15 16" key="1">
    <citation type="journal article" date="2020" name="Antonie Van Leeuwenhoek">
        <title>Rhodopirellula heiligendammensis sp. nov., Rhodopirellula pilleata sp. nov., and Rhodopirellula solitaria sp. nov. isolated from natural or artificial marine surfaces in Northern Germany and California, USA, and emended description of the genus Rhodopirellula.</title>
        <authorList>
            <person name="Kallscheuer N."/>
            <person name="Wiegand S."/>
            <person name="Jogler M."/>
            <person name="Boedeker C."/>
            <person name="Peeters S.H."/>
            <person name="Rast P."/>
            <person name="Heuer A."/>
            <person name="Jetten M.S.M."/>
            <person name="Rohde M."/>
            <person name="Jogler C."/>
        </authorList>
    </citation>
    <scope>NUCLEOTIDE SEQUENCE [LARGE SCALE GENOMIC DNA]</scope>
    <source>
        <strain evidence="15 16">Poly21</strain>
    </source>
</reference>
<evidence type="ECO:0000259" key="13">
    <source>
        <dbReference type="Pfam" id="PF07005"/>
    </source>
</evidence>
<evidence type="ECO:0000256" key="9">
    <source>
        <dbReference type="ARBA" id="ARBA00037335"/>
    </source>
</evidence>
<keyword evidence="6" id="KW-0119">Carbohydrate metabolism</keyword>
<keyword evidence="3" id="KW-0547">Nucleotide-binding</keyword>
<dbReference type="Pfam" id="PF17042">
    <property type="entry name" value="NBD_C"/>
    <property type="match status" value="1"/>
</dbReference>
<evidence type="ECO:0000256" key="5">
    <source>
        <dbReference type="ARBA" id="ARBA00022840"/>
    </source>
</evidence>
<dbReference type="NCBIfam" id="NF043035">
    <property type="entry name" value="OxoTetrKin"/>
    <property type="match status" value="1"/>
</dbReference>
<protein>
    <recommendedName>
        <fullName evidence="11">3-oxo-tetronate kinase</fullName>
        <ecNumber evidence="10">2.7.1.217</ecNumber>
    </recommendedName>
    <alternativeName>
        <fullName evidence="12">3-dehydrotetronate 4-kinase</fullName>
    </alternativeName>
</protein>
<dbReference type="Gene3D" id="3.40.980.20">
    <property type="entry name" value="Four-carbon acid sugar kinase, nucleotide binding domain"/>
    <property type="match status" value="1"/>
</dbReference>
<evidence type="ECO:0000256" key="6">
    <source>
        <dbReference type="ARBA" id="ARBA00023277"/>
    </source>
</evidence>
<dbReference type="OrthoDB" id="9778478at2"/>
<dbReference type="InterPro" id="IPR042213">
    <property type="entry name" value="NBD_C_sf"/>
</dbReference>
<dbReference type="EC" id="2.7.1.217" evidence="10"/>
<dbReference type="AlphaFoldDB" id="A0A5C6BX88"/>
<dbReference type="EMBL" id="SJPU01000002">
    <property type="protein sequence ID" value="TWU15414.1"/>
    <property type="molecule type" value="Genomic_DNA"/>
</dbReference>
<comment type="function">
    <text evidence="9">Catalyzes the ATP-dependent phosphorylation of 3-oxo-tetronate to 3-oxo-tetronate 4-phosphate.</text>
</comment>
<name>A0A5C6BX88_9BACT</name>
<keyword evidence="4" id="KW-0418">Kinase</keyword>
<dbReference type="InterPro" id="IPR037051">
    <property type="entry name" value="4-carb_acid_sugar_kinase_N_sf"/>
</dbReference>
<evidence type="ECO:0000256" key="11">
    <source>
        <dbReference type="ARBA" id="ARBA00039461"/>
    </source>
</evidence>
<dbReference type="GO" id="GO:0005524">
    <property type="term" value="F:ATP binding"/>
    <property type="evidence" value="ECO:0007669"/>
    <property type="project" value="UniProtKB-KW"/>
</dbReference>
<accession>A0A5C6BX88</accession>
<organism evidence="15 16">
    <name type="scientific">Allorhodopirellula heiligendammensis</name>
    <dbReference type="NCBI Taxonomy" id="2714739"/>
    <lineage>
        <taxon>Bacteria</taxon>
        <taxon>Pseudomonadati</taxon>
        <taxon>Planctomycetota</taxon>
        <taxon>Planctomycetia</taxon>
        <taxon>Pirellulales</taxon>
        <taxon>Pirellulaceae</taxon>
        <taxon>Allorhodopirellula</taxon>
    </lineage>
</organism>
<evidence type="ECO:0000256" key="2">
    <source>
        <dbReference type="ARBA" id="ARBA00022679"/>
    </source>
</evidence>
<feature type="domain" description="Four-carbon acid sugar kinase nucleotide binding" evidence="14">
    <location>
        <begin position="259"/>
        <end position="417"/>
    </location>
</feature>
<dbReference type="InterPro" id="IPR050007">
    <property type="entry name" value="OtnK"/>
</dbReference>
<comment type="similarity">
    <text evidence="1">Belongs to the four-carbon acid sugar kinase family.</text>
</comment>
<keyword evidence="16" id="KW-1185">Reference proteome</keyword>
<evidence type="ECO:0000313" key="15">
    <source>
        <dbReference type="EMBL" id="TWU15414.1"/>
    </source>
</evidence>
<dbReference type="RefSeq" id="WP_146407297.1">
    <property type="nucleotide sequence ID" value="NZ_SJPU01000002.1"/>
</dbReference>
<evidence type="ECO:0000256" key="12">
    <source>
        <dbReference type="ARBA" id="ARBA00041377"/>
    </source>
</evidence>
<dbReference type="Gene3D" id="3.40.50.10840">
    <property type="entry name" value="Putative sugar-binding, N-terminal domain"/>
    <property type="match status" value="1"/>
</dbReference>
<evidence type="ECO:0000259" key="14">
    <source>
        <dbReference type="Pfam" id="PF17042"/>
    </source>
</evidence>
<dbReference type="GO" id="GO:0016301">
    <property type="term" value="F:kinase activity"/>
    <property type="evidence" value="ECO:0007669"/>
    <property type="project" value="UniProtKB-KW"/>
</dbReference>
<comment type="catalytic activity">
    <reaction evidence="8">
        <text>3-dehydro-D-erythronate + ATP = 3-dehydro-4-O-phospho-D-erythronate + ADP + H(+)</text>
        <dbReference type="Rhea" id="RHEA:52556"/>
        <dbReference type="ChEBI" id="CHEBI:15378"/>
        <dbReference type="ChEBI" id="CHEBI:30616"/>
        <dbReference type="ChEBI" id="CHEBI:57958"/>
        <dbReference type="ChEBI" id="CHEBI:136593"/>
        <dbReference type="ChEBI" id="CHEBI:456216"/>
        <dbReference type="EC" id="2.7.1.217"/>
    </reaction>
</comment>
<proteinExistence type="inferred from homology"/>
<evidence type="ECO:0000256" key="7">
    <source>
        <dbReference type="ARBA" id="ARBA00035898"/>
    </source>
</evidence>
<dbReference type="InterPro" id="IPR031475">
    <property type="entry name" value="NBD_C"/>
</dbReference>
<dbReference type="Proteomes" id="UP000319908">
    <property type="component" value="Unassembled WGS sequence"/>
</dbReference>
<feature type="domain" description="Four-carbon acid sugar kinase N-terminal" evidence="13">
    <location>
        <begin position="6"/>
        <end position="219"/>
    </location>
</feature>
<gene>
    <name evidence="15" type="ORF">Poly21_26090</name>
</gene>